<dbReference type="InterPro" id="IPR046522">
    <property type="entry name" value="DUF6699"/>
</dbReference>
<gene>
    <name evidence="3" type="ORF">GYMLUDRAFT_176439</name>
</gene>
<organism evidence="3 4">
    <name type="scientific">Collybiopsis luxurians FD-317 M1</name>
    <dbReference type="NCBI Taxonomy" id="944289"/>
    <lineage>
        <taxon>Eukaryota</taxon>
        <taxon>Fungi</taxon>
        <taxon>Dikarya</taxon>
        <taxon>Basidiomycota</taxon>
        <taxon>Agaricomycotina</taxon>
        <taxon>Agaricomycetes</taxon>
        <taxon>Agaricomycetidae</taxon>
        <taxon>Agaricales</taxon>
        <taxon>Marasmiineae</taxon>
        <taxon>Omphalotaceae</taxon>
        <taxon>Collybiopsis</taxon>
        <taxon>Collybiopsis luxurians</taxon>
    </lineage>
</organism>
<sequence length="234" mass="26010">MKHVRFSSINALYSPIPSTPYIFTTSTATSVSNSSQGSRHSKRRKHVSKLTTRPRPIPSSLLEPFMRIHYVLAFSPYQLPPLTYDLSAHPSVVSSYLSADILSEPATNPPVSSLTITCPHLSWEFPIAPMTRSSRKGNYVSILDVLHALYRGLRTTVHPVEYEAIPSPEIVNNVNEAYFSRCESISDAKARQEEQAKGVKRVDFLMGRNRFLGLSATKASRNGGGSMVWELNVS</sequence>
<name>A0A0D0CA95_9AGAR</name>
<evidence type="ECO:0000256" key="1">
    <source>
        <dbReference type="SAM" id="MobiDB-lite"/>
    </source>
</evidence>
<dbReference type="AlphaFoldDB" id="A0A0D0CA95"/>
<dbReference type="EMBL" id="KN834811">
    <property type="protein sequence ID" value="KIK54932.1"/>
    <property type="molecule type" value="Genomic_DNA"/>
</dbReference>
<protein>
    <recommendedName>
        <fullName evidence="2">DUF6699 domain-containing protein</fullName>
    </recommendedName>
</protein>
<feature type="region of interest" description="Disordered" evidence="1">
    <location>
        <begin position="30"/>
        <end position="55"/>
    </location>
</feature>
<dbReference type="OrthoDB" id="3224413at2759"/>
<evidence type="ECO:0000259" key="2">
    <source>
        <dbReference type="Pfam" id="PF20415"/>
    </source>
</evidence>
<proteinExistence type="predicted"/>
<feature type="compositionally biased region" description="Basic residues" evidence="1">
    <location>
        <begin position="39"/>
        <end position="48"/>
    </location>
</feature>
<evidence type="ECO:0000313" key="3">
    <source>
        <dbReference type="EMBL" id="KIK54932.1"/>
    </source>
</evidence>
<reference evidence="3 4" key="1">
    <citation type="submission" date="2014-04" db="EMBL/GenBank/DDBJ databases">
        <title>Evolutionary Origins and Diversification of the Mycorrhizal Mutualists.</title>
        <authorList>
            <consortium name="DOE Joint Genome Institute"/>
            <consortium name="Mycorrhizal Genomics Consortium"/>
            <person name="Kohler A."/>
            <person name="Kuo A."/>
            <person name="Nagy L.G."/>
            <person name="Floudas D."/>
            <person name="Copeland A."/>
            <person name="Barry K.W."/>
            <person name="Cichocki N."/>
            <person name="Veneault-Fourrey C."/>
            <person name="LaButti K."/>
            <person name="Lindquist E.A."/>
            <person name="Lipzen A."/>
            <person name="Lundell T."/>
            <person name="Morin E."/>
            <person name="Murat C."/>
            <person name="Riley R."/>
            <person name="Ohm R."/>
            <person name="Sun H."/>
            <person name="Tunlid A."/>
            <person name="Henrissat B."/>
            <person name="Grigoriev I.V."/>
            <person name="Hibbett D.S."/>
            <person name="Martin F."/>
        </authorList>
    </citation>
    <scope>NUCLEOTIDE SEQUENCE [LARGE SCALE GENOMIC DNA]</scope>
    <source>
        <strain evidence="3 4">FD-317 M1</strain>
    </source>
</reference>
<dbReference type="HOGENOM" id="CLU_085813_0_0_1"/>
<feature type="domain" description="DUF6699" evidence="2">
    <location>
        <begin position="82"/>
        <end position="218"/>
    </location>
</feature>
<keyword evidence="4" id="KW-1185">Reference proteome</keyword>
<dbReference type="Proteomes" id="UP000053593">
    <property type="component" value="Unassembled WGS sequence"/>
</dbReference>
<dbReference type="Pfam" id="PF20415">
    <property type="entry name" value="DUF6699"/>
    <property type="match status" value="1"/>
</dbReference>
<evidence type="ECO:0000313" key="4">
    <source>
        <dbReference type="Proteomes" id="UP000053593"/>
    </source>
</evidence>
<accession>A0A0D0CA95</accession>